<dbReference type="SUPFAM" id="SSF56672">
    <property type="entry name" value="DNA/RNA polymerases"/>
    <property type="match status" value="1"/>
</dbReference>
<proteinExistence type="predicted"/>
<protein>
    <submittedName>
        <fullName evidence="3">Retrovirus-related Pol polyprotein from transposon RE1</fullName>
    </submittedName>
</protein>
<reference evidence="3 4" key="1">
    <citation type="journal article" date="2018" name="PLoS Genet.">
        <title>Population sequencing reveals clonal diversity and ancestral inbreeding in the grapevine cultivar Chardonnay.</title>
        <authorList>
            <person name="Roach M.J."/>
            <person name="Johnson D.L."/>
            <person name="Bohlmann J."/>
            <person name="van Vuuren H.J."/>
            <person name="Jones S.J."/>
            <person name="Pretorius I.S."/>
            <person name="Schmidt S.A."/>
            <person name="Borneman A.R."/>
        </authorList>
    </citation>
    <scope>NUCLEOTIDE SEQUENCE [LARGE SCALE GENOMIC DNA]</scope>
    <source>
        <strain evidence="4">cv. Chardonnay</strain>
        <tissue evidence="3">Leaf</tissue>
    </source>
</reference>
<dbReference type="Pfam" id="PF07727">
    <property type="entry name" value="RVT_2"/>
    <property type="match status" value="1"/>
</dbReference>
<sequence length="803" mass="90388">MATLENVLSIQAFHQCSSLVSIKLNMSNLLLWHSQILPLVRSLGLVHHLSENRHASDETMEEVMLLLDGIETAYDVWNSLEEKLLPMTKEKEVQLTNRLRGLKKGTRSLDKYLREFKGICDALAAVRKPPILPNKEEEEIEEEDFFLEVVASLQQDDSITMLPVTKGRMFIPAPEIQEIASTTNFHHNKNSKNLKIPQALDAMALNEEERNLNFYVDSGATTHITNDLVLARGTKKGGLYALEEKVIQAMTVTRSSKASSKVWHQRMRHPQTKSIKLLQDKNFIEVSTWMKSATIPIEMVSFSTSSASCETSKIDHQTKSWKENTANQSSNSKKCNHCPCATEQRNQFNVEGRISASCNTNQNIEASCVNPTGTPTVVATEISTVAASTNDHNTVITTETPTDVALCVSCHNSNTATTTGTLSQIESTSSYKPANGLDFGETFNPVIKHITIRLILSLAVTLGWTMRQLDVKNAFLHGFLKEEVFMEQPPGFINEDLSNHVCKFNRSLYGLKQAPRAWFDRLSQCLLHLGFYYGKTYLSLFILRKGQSIVLLLIYVDDIIVTSNDNNIISDLISTMSSDFSLKDLGSLHYFLGLEVKYLPNGLFVSKTKYTRDLLEHIKMMECTHMNTPMALNKQAYQHFQAPTKADLRAVKHILRYLKGTMEHGISDNLQFLDQALRPNIDPLHPVLQKITWLTFLLRDIGIQLREPPQLLCDNLSALHMIVNAVFHARSKHIELDYHFVREKVASGVLITRFLPSSLQVVDIFTKALLKTSFQVFRFKLGVHKLPLTSLPGADKGNSNSAS</sequence>
<accession>A0A438CJZ5</accession>
<gene>
    <name evidence="3" type="primary">RE1_1398</name>
    <name evidence="3" type="ORF">CK203_110462</name>
</gene>
<dbReference type="Proteomes" id="UP000288805">
    <property type="component" value="Unassembled WGS sequence"/>
</dbReference>
<dbReference type="PANTHER" id="PTHR11439:SF455">
    <property type="entry name" value="RLK (RECEPTOR-LIKE PROTEIN KINASE) 8, PUTATIVE-RELATED"/>
    <property type="match status" value="1"/>
</dbReference>
<evidence type="ECO:0000313" key="4">
    <source>
        <dbReference type="Proteomes" id="UP000288805"/>
    </source>
</evidence>
<dbReference type="InterPro" id="IPR013103">
    <property type="entry name" value="RVT_2"/>
</dbReference>
<organism evidence="3 4">
    <name type="scientific">Vitis vinifera</name>
    <name type="common">Grape</name>
    <dbReference type="NCBI Taxonomy" id="29760"/>
    <lineage>
        <taxon>Eukaryota</taxon>
        <taxon>Viridiplantae</taxon>
        <taxon>Streptophyta</taxon>
        <taxon>Embryophyta</taxon>
        <taxon>Tracheophyta</taxon>
        <taxon>Spermatophyta</taxon>
        <taxon>Magnoliopsida</taxon>
        <taxon>eudicotyledons</taxon>
        <taxon>Gunneridae</taxon>
        <taxon>Pentapetalae</taxon>
        <taxon>rosids</taxon>
        <taxon>Vitales</taxon>
        <taxon>Vitaceae</taxon>
        <taxon>Viteae</taxon>
        <taxon>Vitis</taxon>
    </lineage>
</organism>
<evidence type="ECO:0000259" key="1">
    <source>
        <dbReference type="Pfam" id="PF07727"/>
    </source>
</evidence>
<dbReference type="PANTHER" id="PTHR11439">
    <property type="entry name" value="GAG-POL-RELATED RETROTRANSPOSON"/>
    <property type="match status" value="1"/>
</dbReference>
<dbReference type="EMBL" id="QGNW01002194">
    <property type="protein sequence ID" value="RVW23488.1"/>
    <property type="molecule type" value="Genomic_DNA"/>
</dbReference>
<dbReference type="CDD" id="cd09272">
    <property type="entry name" value="RNase_HI_RT_Ty1"/>
    <property type="match status" value="1"/>
</dbReference>
<dbReference type="InterPro" id="IPR043502">
    <property type="entry name" value="DNA/RNA_pol_sf"/>
</dbReference>
<dbReference type="AlphaFoldDB" id="A0A438CJZ5"/>
<comment type="caution">
    <text evidence="3">The sequence shown here is derived from an EMBL/GenBank/DDBJ whole genome shotgun (WGS) entry which is preliminary data.</text>
</comment>
<evidence type="ECO:0000313" key="3">
    <source>
        <dbReference type="EMBL" id="RVW23488.1"/>
    </source>
</evidence>
<dbReference type="Pfam" id="PF13976">
    <property type="entry name" value="gag_pre-integrs"/>
    <property type="match status" value="1"/>
</dbReference>
<name>A0A438CJZ5_VITVI</name>
<dbReference type="InterPro" id="IPR025724">
    <property type="entry name" value="GAG-pre-integrase_dom"/>
</dbReference>
<feature type="domain" description="GAG-pre-integrase" evidence="2">
    <location>
        <begin position="238"/>
        <end position="286"/>
    </location>
</feature>
<feature type="domain" description="Reverse transcriptase Ty1/copia-type" evidence="1">
    <location>
        <begin position="431"/>
        <end position="630"/>
    </location>
</feature>
<evidence type="ECO:0000259" key="2">
    <source>
        <dbReference type="Pfam" id="PF13976"/>
    </source>
</evidence>